<evidence type="ECO:0008006" key="4">
    <source>
        <dbReference type="Google" id="ProtNLM"/>
    </source>
</evidence>
<keyword evidence="1" id="KW-0456">Lyase</keyword>
<evidence type="ECO:0000313" key="3">
    <source>
        <dbReference type="Proteomes" id="UP000016743"/>
    </source>
</evidence>
<evidence type="ECO:0000256" key="1">
    <source>
        <dbReference type="ARBA" id="ARBA00023239"/>
    </source>
</evidence>
<dbReference type="InterPro" id="IPR008948">
    <property type="entry name" value="L-Aspartase-like"/>
</dbReference>
<dbReference type="KEGG" id="lxy:O159_07090"/>
<dbReference type="STRING" id="1389489.O159_07090"/>
<dbReference type="HOGENOM" id="CLU_818346_0_0_11"/>
<reference evidence="2 3" key="1">
    <citation type="journal article" date="2013" name="Genome Announc.">
        <title>Complete Genome Sequence of Leifsonia xyli subsp. cynodontis Strain DSM46306, a Gram-Positive Bacterial Pathogen of Grasses.</title>
        <authorList>
            <person name="Monteiro-Vitorello C.B."/>
            <person name="Zerillo M.M."/>
            <person name="Van Sluys M.A."/>
            <person name="Camargo L.E."/>
            <person name="Kitajima J.P."/>
        </authorList>
    </citation>
    <scope>NUCLEOTIDE SEQUENCE [LARGE SCALE GENOMIC DNA]</scope>
    <source>
        <strain evidence="2 3">DSM 46306</strain>
    </source>
</reference>
<dbReference type="AlphaFoldDB" id="U3P3L8"/>
<dbReference type="Gene3D" id="1.20.200.10">
    <property type="entry name" value="Fumarase/aspartase (Central domain)"/>
    <property type="match status" value="1"/>
</dbReference>
<dbReference type="InterPro" id="IPR001106">
    <property type="entry name" value="Aromatic_Lyase"/>
</dbReference>
<dbReference type="GO" id="GO:0016841">
    <property type="term" value="F:ammonia-lyase activity"/>
    <property type="evidence" value="ECO:0007669"/>
    <property type="project" value="UniProtKB-ARBA"/>
</dbReference>
<keyword evidence="3" id="KW-1185">Reference proteome</keyword>
<name>U3P3L8_LEIXC</name>
<dbReference type="Pfam" id="PF00221">
    <property type="entry name" value="Lyase_aromatic"/>
    <property type="match status" value="1"/>
</dbReference>
<gene>
    <name evidence="2" type="ORF">O159_07090</name>
</gene>
<accession>U3P3L8</accession>
<evidence type="ECO:0000313" key="2">
    <source>
        <dbReference type="EMBL" id="AGW40885.1"/>
    </source>
</evidence>
<dbReference type="PANTHER" id="PTHR10362">
    <property type="entry name" value="HISTIDINE AMMONIA-LYASE"/>
    <property type="match status" value="1"/>
</dbReference>
<sequence length="339" mass="34142">MLPDAFASDALAAAGLTPVELAPHEALAAISGNTYSIGVGALLGEAAEAVAVAADRAVALSLEAVSGNLSPYSEIIADARGGSGQRASAAAIRSALEGSALHRPGRAASVQDPLSFRTAPQLHGAFREAVIRLRAEVDAELAARTENPVVDIPSGRMVSGGNVQPLPLALALALESLRLALAHVASASERRTAALSLALAPARTAGRTRIPGLLLYAAADTAAEAKQLAAPATLASTTLSGVEDHASFAPLALRLAQRSLALAADALAIEALHASDLLGVSALAPTGAGTAPLARALDALLASAASADELVARADAALRREDISSDTPGDDRKRRSFGR</sequence>
<dbReference type="Proteomes" id="UP000016743">
    <property type="component" value="Chromosome"/>
</dbReference>
<organism evidence="2 3">
    <name type="scientific">Leifsonia xyli subsp. cynodontis DSM 46306</name>
    <dbReference type="NCBI Taxonomy" id="1389489"/>
    <lineage>
        <taxon>Bacteria</taxon>
        <taxon>Bacillati</taxon>
        <taxon>Actinomycetota</taxon>
        <taxon>Actinomycetes</taxon>
        <taxon>Micrococcales</taxon>
        <taxon>Microbacteriaceae</taxon>
        <taxon>Leifsonia</taxon>
    </lineage>
</organism>
<proteinExistence type="predicted"/>
<dbReference type="SUPFAM" id="SSF48557">
    <property type="entry name" value="L-aspartase-like"/>
    <property type="match status" value="1"/>
</dbReference>
<dbReference type="PATRIC" id="fig|1389489.3.peg.684"/>
<dbReference type="EMBL" id="CP006734">
    <property type="protein sequence ID" value="AGW40885.1"/>
    <property type="molecule type" value="Genomic_DNA"/>
</dbReference>
<protein>
    <recommendedName>
        <fullName evidence="4">Histidine ammonia-lyase</fullName>
    </recommendedName>
</protein>
<dbReference type="eggNOG" id="COG2986">
    <property type="taxonomic scope" value="Bacteria"/>
</dbReference>